<dbReference type="SUPFAM" id="SSF51735">
    <property type="entry name" value="NAD(P)-binding Rossmann-fold domains"/>
    <property type="match status" value="1"/>
</dbReference>
<feature type="domain" description="NAD-dependent epimerase/dehydratase" evidence="2">
    <location>
        <begin position="5"/>
        <end position="253"/>
    </location>
</feature>
<evidence type="ECO:0000313" key="4">
    <source>
        <dbReference type="Proteomes" id="UP001149411"/>
    </source>
</evidence>
<dbReference type="PANTHER" id="PTHR43000">
    <property type="entry name" value="DTDP-D-GLUCOSE 4,6-DEHYDRATASE-RELATED"/>
    <property type="match status" value="1"/>
</dbReference>
<dbReference type="InterPro" id="IPR001509">
    <property type="entry name" value="Epimerase_deHydtase"/>
</dbReference>
<organism evidence="3 4">
    <name type="scientific">Halorutilus salinus</name>
    <dbReference type="NCBI Taxonomy" id="2487751"/>
    <lineage>
        <taxon>Archaea</taxon>
        <taxon>Methanobacteriati</taxon>
        <taxon>Methanobacteriota</taxon>
        <taxon>Stenosarchaea group</taxon>
        <taxon>Halobacteria</taxon>
        <taxon>Halorutilales</taxon>
        <taxon>Halorutilaceae</taxon>
        <taxon>Halorutilus</taxon>
    </lineage>
</organism>
<evidence type="ECO:0000259" key="2">
    <source>
        <dbReference type="Pfam" id="PF01370"/>
    </source>
</evidence>
<accession>A0A9Q4C1X6</accession>
<name>A0A9Q4C1X6_9EURY</name>
<gene>
    <name evidence="3" type="ORF">EGH25_00335</name>
</gene>
<evidence type="ECO:0000313" key="3">
    <source>
        <dbReference type="EMBL" id="MCX2817813.1"/>
    </source>
</evidence>
<proteinExistence type="inferred from homology"/>
<reference evidence="3" key="1">
    <citation type="submission" date="2022-09" db="EMBL/GenBank/DDBJ databases">
        <title>Haloadaptaus new haloarchaeum isolated from saline soil.</title>
        <authorList>
            <person name="Duran-Viseras A."/>
            <person name="Sanchez-Porro C."/>
            <person name="Ventosa A."/>
        </authorList>
    </citation>
    <scope>NUCLEOTIDE SEQUENCE</scope>
    <source>
        <strain evidence="3">F3-133</strain>
    </source>
</reference>
<dbReference type="Gene3D" id="3.40.50.720">
    <property type="entry name" value="NAD(P)-binding Rossmann-like Domain"/>
    <property type="match status" value="1"/>
</dbReference>
<dbReference type="EMBL" id="RKLV01000001">
    <property type="protein sequence ID" value="MCX2817813.1"/>
    <property type="molecule type" value="Genomic_DNA"/>
</dbReference>
<keyword evidence="4" id="KW-1185">Reference proteome</keyword>
<dbReference type="InterPro" id="IPR036291">
    <property type="entry name" value="NAD(P)-bd_dom_sf"/>
</dbReference>
<dbReference type="Proteomes" id="UP001149411">
    <property type="component" value="Unassembled WGS sequence"/>
</dbReference>
<dbReference type="AlphaFoldDB" id="A0A9Q4C1X6"/>
<evidence type="ECO:0000256" key="1">
    <source>
        <dbReference type="ARBA" id="ARBA00007637"/>
    </source>
</evidence>
<dbReference type="Pfam" id="PF01370">
    <property type="entry name" value="Epimerase"/>
    <property type="match status" value="1"/>
</dbReference>
<protein>
    <submittedName>
        <fullName evidence="3">NAD(P)-dependent oxidoreductase</fullName>
    </submittedName>
</protein>
<sequence>MPKKALVTGACGFTGSHMLELLADEGWDVVATDLEGAERDAYYTEAEGDVPNPVYYRDIFEEVGAEFIPADITKQSTLYPVFEDHDYDVVFHIASLFDYFAEWDVLHKVNIEGGRNIGEVAAEHDVGHFVHWSTLGVLGDAGFDEPNKEDAPYEPHNRYCKSKVKQEEVLHELHEEEDLPLSIVRPAPIYGPRHGYGVYHILLLLRKFGFAPVTRIYPRSKQLMFPCVHVHDLVNGALFVHENKEETVGETYHVLSDCIGQDELIEFLAESLGVKKKRIPASFGAYKLYGRIAKWASHRIERQAREKGTRPKVDASMTHYLTHNMWFSNQKIKNLGYDFKYRDARKGLWDYITWCKEKGMV</sequence>
<dbReference type="RefSeq" id="WP_266085305.1">
    <property type="nucleotide sequence ID" value="NZ_RKLV01000001.1"/>
</dbReference>
<comment type="similarity">
    <text evidence="1">Belongs to the NAD(P)-dependent epimerase/dehydratase family.</text>
</comment>
<comment type="caution">
    <text evidence="3">The sequence shown here is derived from an EMBL/GenBank/DDBJ whole genome shotgun (WGS) entry which is preliminary data.</text>
</comment>